<comment type="caution">
    <text evidence="1">The sequence shown here is derived from an EMBL/GenBank/DDBJ whole genome shotgun (WGS) entry which is preliminary data.</text>
</comment>
<evidence type="ECO:0000313" key="2">
    <source>
        <dbReference type="Proteomes" id="UP000282378"/>
    </source>
</evidence>
<gene>
    <name evidence="1" type="ORF">APX70_01402</name>
</gene>
<organism evidence="1 2">
    <name type="scientific">Pseudomonas syringae pv. maculicola</name>
    <dbReference type="NCBI Taxonomy" id="59511"/>
    <lineage>
        <taxon>Bacteria</taxon>
        <taxon>Pseudomonadati</taxon>
        <taxon>Pseudomonadota</taxon>
        <taxon>Gammaproteobacteria</taxon>
        <taxon>Pseudomonadales</taxon>
        <taxon>Pseudomonadaceae</taxon>
        <taxon>Pseudomonas</taxon>
    </lineage>
</organism>
<reference evidence="1 2" key="1">
    <citation type="submission" date="2018-08" db="EMBL/GenBank/DDBJ databases">
        <title>Recombination of ecologically and evolutionarily significant loci maintains genetic cohesion in the Pseudomonas syringae species complex.</title>
        <authorList>
            <person name="Dillon M."/>
            <person name="Thakur S."/>
            <person name="Almeida R.N.D."/>
            <person name="Weir B.S."/>
            <person name="Guttman D.S."/>
        </authorList>
    </citation>
    <scope>NUCLEOTIDE SEQUENCE [LARGE SCALE GENOMIC DNA]</scope>
    <source>
        <strain evidence="1 2">88_10</strain>
    </source>
</reference>
<sequence>MAALAPSSQDRWLDLNDVLRELVTEGYLSQDDTETALSQRRSAVNIQLHPLEFLASQQFDDLKRPGKKLDLETLTASLAQA</sequence>
<feature type="non-terminal residue" evidence="1">
    <location>
        <position position="81"/>
    </location>
</feature>
<protein>
    <submittedName>
        <fullName evidence="1">Type IV pilus bioproteinsis protein</fullName>
    </submittedName>
</protein>
<name>A0A3M3A5T7_PSEYM</name>
<dbReference type="Proteomes" id="UP000282378">
    <property type="component" value="Unassembled WGS sequence"/>
</dbReference>
<accession>A0A3M3A5T7</accession>
<evidence type="ECO:0000313" key="1">
    <source>
        <dbReference type="EMBL" id="RML95843.1"/>
    </source>
</evidence>
<proteinExistence type="predicted"/>
<dbReference type="AlphaFoldDB" id="A0A3M3A5T7"/>
<dbReference type="EMBL" id="RBNL01000870">
    <property type="protein sequence ID" value="RML95843.1"/>
    <property type="molecule type" value="Genomic_DNA"/>
</dbReference>